<name>A0ABV0RG97_9TELE</name>
<proteinExistence type="predicted"/>
<accession>A0ABV0RG97</accession>
<dbReference type="EMBL" id="JAHRIN010043887">
    <property type="protein sequence ID" value="MEQ2207125.1"/>
    <property type="molecule type" value="Genomic_DNA"/>
</dbReference>
<evidence type="ECO:0000313" key="2">
    <source>
        <dbReference type="Proteomes" id="UP001434883"/>
    </source>
</evidence>
<sequence length="136" mass="15475">NPGQDRFLKVTGCSASVQPVLVNVCRVSSASWYFLNVFGLRSMYTLILGQDNDVFWNKSKVRIFLRLVVTVDLLPNMRRASGSSFLLFRGSDPKQKAVSSTWNRKSRRVRVQINKQNQPESPAAGVLKKKVLNWFL</sequence>
<keyword evidence="2" id="KW-1185">Reference proteome</keyword>
<protein>
    <submittedName>
        <fullName evidence="1">Uncharacterized protein</fullName>
    </submittedName>
</protein>
<evidence type="ECO:0000313" key="1">
    <source>
        <dbReference type="EMBL" id="MEQ2207125.1"/>
    </source>
</evidence>
<dbReference type="Proteomes" id="UP001434883">
    <property type="component" value="Unassembled WGS sequence"/>
</dbReference>
<comment type="caution">
    <text evidence="1">The sequence shown here is derived from an EMBL/GenBank/DDBJ whole genome shotgun (WGS) entry which is preliminary data.</text>
</comment>
<gene>
    <name evidence="1" type="ORF">XENOCAPTIV_007663</name>
</gene>
<reference evidence="1 2" key="1">
    <citation type="submission" date="2021-06" db="EMBL/GenBank/DDBJ databases">
        <authorList>
            <person name="Palmer J.M."/>
        </authorList>
    </citation>
    <scope>NUCLEOTIDE SEQUENCE [LARGE SCALE GENOMIC DNA]</scope>
    <source>
        <strain evidence="1 2">XC_2019</strain>
        <tissue evidence="1">Muscle</tissue>
    </source>
</reference>
<feature type="non-terminal residue" evidence="1">
    <location>
        <position position="1"/>
    </location>
</feature>
<organism evidence="1 2">
    <name type="scientific">Xenoophorus captivus</name>
    <dbReference type="NCBI Taxonomy" id="1517983"/>
    <lineage>
        <taxon>Eukaryota</taxon>
        <taxon>Metazoa</taxon>
        <taxon>Chordata</taxon>
        <taxon>Craniata</taxon>
        <taxon>Vertebrata</taxon>
        <taxon>Euteleostomi</taxon>
        <taxon>Actinopterygii</taxon>
        <taxon>Neopterygii</taxon>
        <taxon>Teleostei</taxon>
        <taxon>Neoteleostei</taxon>
        <taxon>Acanthomorphata</taxon>
        <taxon>Ovalentaria</taxon>
        <taxon>Atherinomorphae</taxon>
        <taxon>Cyprinodontiformes</taxon>
        <taxon>Goodeidae</taxon>
        <taxon>Xenoophorus</taxon>
    </lineage>
</organism>